<evidence type="ECO:0000256" key="1">
    <source>
        <dbReference type="SAM" id="SignalP"/>
    </source>
</evidence>
<keyword evidence="1" id="KW-0732">Signal</keyword>
<dbReference type="RefSeq" id="XP_033688216.1">
    <property type="nucleotide sequence ID" value="XM_033828110.1"/>
</dbReference>
<dbReference type="GeneID" id="54581440"/>
<dbReference type="EMBL" id="ML987191">
    <property type="protein sequence ID" value="KAF2253212.1"/>
    <property type="molecule type" value="Genomic_DNA"/>
</dbReference>
<dbReference type="AlphaFoldDB" id="A0A6A6ITL6"/>
<accession>A0A6A6ITL6</accession>
<evidence type="ECO:0000313" key="2">
    <source>
        <dbReference type="EMBL" id="KAF2253212.1"/>
    </source>
</evidence>
<name>A0A6A6ITL6_9PLEO</name>
<protein>
    <submittedName>
        <fullName evidence="2">Uncharacterized protein</fullName>
    </submittedName>
</protein>
<reference evidence="2" key="1">
    <citation type="journal article" date="2020" name="Stud. Mycol.">
        <title>101 Dothideomycetes genomes: a test case for predicting lifestyles and emergence of pathogens.</title>
        <authorList>
            <person name="Haridas S."/>
            <person name="Albert R."/>
            <person name="Binder M."/>
            <person name="Bloem J."/>
            <person name="Labutti K."/>
            <person name="Salamov A."/>
            <person name="Andreopoulos B."/>
            <person name="Baker S."/>
            <person name="Barry K."/>
            <person name="Bills G."/>
            <person name="Bluhm B."/>
            <person name="Cannon C."/>
            <person name="Castanera R."/>
            <person name="Culley D."/>
            <person name="Daum C."/>
            <person name="Ezra D."/>
            <person name="Gonzalez J."/>
            <person name="Henrissat B."/>
            <person name="Kuo A."/>
            <person name="Liang C."/>
            <person name="Lipzen A."/>
            <person name="Lutzoni F."/>
            <person name="Magnuson J."/>
            <person name="Mondo S."/>
            <person name="Nolan M."/>
            <person name="Ohm R."/>
            <person name="Pangilinan J."/>
            <person name="Park H.-J."/>
            <person name="Ramirez L."/>
            <person name="Alfaro M."/>
            <person name="Sun H."/>
            <person name="Tritt A."/>
            <person name="Yoshinaga Y."/>
            <person name="Zwiers L.-H."/>
            <person name="Turgeon B."/>
            <person name="Goodwin S."/>
            <person name="Spatafora J."/>
            <person name="Crous P."/>
            <person name="Grigoriev I."/>
        </authorList>
    </citation>
    <scope>NUCLEOTIDE SEQUENCE</scope>
    <source>
        <strain evidence="2">CBS 122368</strain>
    </source>
</reference>
<feature type="signal peptide" evidence="1">
    <location>
        <begin position="1"/>
        <end position="16"/>
    </location>
</feature>
<sequence>MQTKLALALLYAAVNAAPSLTPRQATSIPVEIWEGTGCNTGAGPITTANVPTDGSCFGISPIVSGDTDSGKVSSSYTFPAGCTLTVFNTTNCDPQGNFIAVRQSTTCFGTFGAGKLIRSARTSGTC</sequence>
<feature type="chain" id="PRO_5025468576" evidence="1">
    <location>
        <begin position="17"/>
        <end position="126"/>
    </location>
</feature>
<organism evidence="2 3">
    <name type="scientific">Trematosphaeria pertusa</name>
    <dbReference type="NCBI Taxonomy" id="390896"/>
    <lineage>
        <taxon>Eukaryota</taxon>
        <taxon>Fungi</taxon>
        <taxon>Dikarya</taxon>
        <taxon>Ascomycota</taxon>
        <taxon>Pezizomycotina</taxon>
        <taxon>Dothideomycetes</taxon>
        <taxon>Pleosporomycetidae</taxon>
        <taxon>Pleosporales</taxon>
        <taxon>Massarineae</taxon>
        <taxon>Trematosphaeriaceae</taxon>
        <taxon>Trematosphaeria</taxon>
    </lineage>
</organism>
<keyword evidence="3" id="KW-1185">Reference proteome</keyword>
<dbReference type="Proteomes" id="UP000800094">
    <property type="component" value="Unassembled WGS sequence"/>
</dbReference>
<evidence type="ECO:0000313" key="3">
    <source>
        <dbReference type="Proteomes" id="UP000800094"/>
    </source>
</evidence>
<dbReference type="OrthoDB" id="3745536at2759"/>
<proteinExistence type="predicted"/>
<gene>
    <name evidence="2" type="ORF">BU26DRAFT_515586</name>
</gene>